<organism evidence="1">
    <name type="scientific">Arundo donax</name>
    <name type="common">Giant reed</name>
    <name type="synonym">Donax arundinaceus</name>
    <dbReference type="NCBI Taxonomy" id="35708"/>
    <lineage>
        <taxon>Eukaryota</taxon>
        <taxon>Viridiplantae</taxon>
        <taxon>Streptophyta</taxon>
        <taxon>Embryophyta</taxon>
        <taxon>Tracheophyta</taxon>
        <taxon>Spermatophyta</taxon>
        <taxon>Magnoliopsida</taxon>
        <taxon>Liliopsida</taxon>
        <taxon>Poales</taxon>
        <taxon>Poaceae</taxon>
        <taxon>PACMAD clade</taxon>
        <taxon>Arundinoideae</taxon>
        <taxon>Arundineae</taxon>
        <taxon>Arundo</taxon>
    </lineage>
</organism>
<dbReference type="AlphaFoldDB" id="A0A0A8ZAZ1"/>
<reference evidence="1" key="2">
    <citation type="journal article" date="2015" name="Data Brief">
        <title>Shoot transcriptome of the giant reed, Arundo donax.</title>
        <authorList>
            <person name="Barrero R.A."/>
            <person name="Guerrero F.D."/>
            <person name="Moolhuijzen P."/>
            <person name="Goolsby J.A."/>
            <person name="Tidwell J."/>
            <person name="Bellgard S.E."/>
            <person name="Bellgard M.I."/>
        </authorList>
    </citation>
    <scope>NUCLEOTIDE SEQUENCE</scope>
    <source>
        <tissue evidence="1">Shoot tissue taken approximately 20 cm above the soil surface</tissue>
    </source>
</reference>
<reference evidence="1" key="1">
    <citation type="submission" date="2014-09" db="EMBL/GenBank/DDBJ databases">
        <authorList>
            <person name="Magalhaes I.L.F."/>
            <person name="Oliveira U."/>
            <person name="Santos F.R."/>
            <person name="Vidigal T.H.D.A."/>
            <person name="Brescovit A.D."/>
            <person name="Santos A.J."/>
        </authorList>
    </citation>
    <scope>NUCLEOTIDE SEQUENCE</scope>
    <source>
        <tissue evidence="1">Shoot tissue taken approximately 20 cm above the soil surface</tissue>
    </source>
</reference>
<protein>
    <submittedName>
        <fullName evidence="1">Uncharacterized protein</fullName>
    </submittedName>
</protein>
<name>A0A0A8ZAZ1_ARUDO</name>
<accession>A0A0A8ZAZ1</accession>
<sequence>MRSHERQTYSYNGNIVVTIFCSLSTCIRTSIVATVSTSLPIYTRRLVPAATNEASSAVLE</sequence>
<evidence type="ECO:0000313" key="1">
    <source>
        <dbReference type="EMBL" id="JAD36554.1"/>
    </source>
</evidence>
<dbReference type="EMBL" id="GBRH01261341">
    <property type="protein sequence ID" value="JAD36554.1"/>
    <property type="molecule type" value="Transcribed_RNA"/>
</dbReference>
<proteinExistence type="predicted"/>